<evidence type="ECO:0000313" key="2">
    <source>
        <dbReference type="Proteomes" id="UP001059041"/>
    </source>
</evidence>
<accession>A0A9W8C8X1</accession>
<proteinExistence type="predicted"/>
<dbReference type="Proteomes" id="UP001059041">
    <property type="component" value="Linkage Group LG4"/>
</dbReference>
<gene>
    <name evidence="1" type="ORF">IRJ41_013260</name>
</gene>
<evidence type="ECO:0000313" key="1">
    <source>
        <dbReference type="EMBL" id="KAI7811330.1"/>
    </source>
</evidence>
<keyword evidence="2" id="KW-1185">Reference proteome</keyword>
<protein>
    <submittedName>
        <fullName evidence="1">Uncharacterized protein</fullName>
    </submittedName>
</protein>
<organism evidence="1 2">
    <name type="scientific">Triplophysa rosa</name>
    <name type="common">Cave loach</name>
    <dbReference type="NCBI Taxonomy" id="992332"/>
    <lineage>
        <taxon>Eukaryota</taxon>
        <taxon>Metazoa</taxon>
        <taxon>Chordata</taxon>
        <taxon>Craniata</taxon>
        <taxon>Vertebrata</taxon>
        <taxon>Euteleostomi</taxon>
        <taxon>Actinopterygii</taxon>
        <taxon>Neopterygii</taxon>
        <taxon>Teleostei</taxon>
        <taxon>Ostariophysi</taxon>
        <taxon>Cypriniformes</taxon>
        <taxon>Nemacheilidae</taxon>
        <taxon>Triplophysa</taxon>
    </lineage>
</organism>
<comment type="caution">
    <text evidence="1">The sequence shown here is derived from an EMBL/GenBank/DDBJ whole genome shotgun (WGS) entry which is preliminary data.</text>
</comment>
<reference evidence="1" key="1">
    <citation type="submission" date="2021-02" db="EMBL/GenBank/DDBJ databases">
        <title>Comparative genomics reveals that relaxation of natural selection precedes convergent phenotypic evolution of cavefish.</title>
        <authorList>
            <person name="Peng Z."/>
        </authorList>
    </citation>
    <scope>NUCLEOTIDE SEQUENCE</scope>
    <source>
        <tissue evidence="1">Muscle</tissue>
    </source>
</reference>
<dbReference type="EMBL" id="JAFHDT010000004">
    <property type="protein sequence ID" value="KAI7811330.1"/>
    <property type="molecule type" value="Genomic_DNA"/>
</dbReference>
<sequence>MSFEALANMGKRVCESSGTISSFVGNGTTGACSVTAAPTAPASPFVAAGLCGVLGEAASNVTSSALNSACTGYNSTSSGQK</sequence>
<name>A0A9W8C8X1_TRIRA</name>
<dbReference type="AlphaFoldDB" id="A0A9W8C8X1"/>